<dbReference type="PANTHER" id="PTHR44757:SF4">
    <property type="entry name" value="DIGUANYLATE CYCLASE DGCE-RELATED"/>
    <property type="match status" value="1"/>
</dbReference>
<dbReference type="InterPro" id="IPR000700">
    <property type="entry name" value="PAS-assoc_C"/>
</dbReference>
<dbReference type="InterPro" id="IPR001633">
    <property type="entry name" value="EAL_dom"/>
</dbReference>
<dbReference type="CDD" id="cd00130">
    <property type="entry name" value="PAS"/>
    <property type="match status" value="2"/>
</dbReference>
<dbReference type="NCBIfam" id="TIGR00254">
    <property type="entry name" value="GGDEF"/>
    <property type="match status" value="1"/>
</dbReference>
<dbReference type="PANTHER" id="PTHR44757">
    <property type="entry name" value="DIGUANYLATE CYCLASE DGCP"/>
    <property type="match status" value="1"/>
</dbReference>
<dbReference type="InterPro" id="IPR035965">
    <property type="entry name" value="PAS-like_dom_sf"/>
</dbReference>
<dbReference type="EMBL" id="CP023422">
    <property type="protein sequence ID" value="ATD58950.1"/>
    <property type="molecule type" value="Genomic_DNA"/>
</dbReference>
<dbReference type="CDD" id="cd01948">
    <property type="entry name" value="EAL"/>
    <property type="match status" value="1"/>
</dbReference>
<reference evidence="5 6" key="1">
    <citation type="submission" date="2017-09" db="EMBL/GenBank/DDBJ databases">
        <title>Complete genome sequence of Janthinobacterium svalbardensis PAMC 27463.</title>
        <authorList>
            <person name="Cho Y.-J."/>
            <person name="Cho A."/>
            <person name="Kim O.-S."/>
            <person name="Lee J.-I."/>
        </authorList>
    </citation>
    <scope>NUCLEOTIDE SEQUENCE [LARGE SCALE GENOMIC DNA]</scope>
    <source>
        <strain evidence="5 6">PAMC 27463</strain>
    </source>
</reference>
<dbReference type="PROSITE" id="PS50883">
    <property type="entry name" value="EAL"/>
    <property type="match status" value="1"/>
</dbReference>
<dbReference type="GO" id="GO:0003824">
    <property type="term" value="F:catalytic activity"/>
    <property type="evidence" value="ECO:0007669"/>
    <property type="project" value="UniProtKB-ARBA"/>
</dbReference>
<dbReference type="FunFam" id="3.30.70.270:FF:000001">
    <property type="entry name" value="Diguanylate cyclase domain protein"/>
    <property type="match status" value="1"/>
</dbReference>
<dbReference type="SMART" id="SM00086">
    <property type="entry name" value="PAC"/>
    <property type="match status" value="2"/>
</dbReference>
<evidence type="ECO:0000313" key="6">
    <source>
        <dbReference type="Proteomes" id="UP000218437"/>
    </source>
</evidence>
<gene>
    <name evidence="5" type="ORF">CNX70_01155</name>
</gene>
<dbReference type="InterPro" id="IPR000160">
    <property type="entry name" value="GGDEF_dom"/>
</dbReference>
<dbReference type="Gene3D" id="2.10.70.100">
    <property type="match status" value="1"/>
</dbReference>
<dbReference type="Pfam" id="PF08447">
    <property type="entry name" value="PAS_3"/>
    <property type="match status" value="1"/>
</dbReference>
<dbReference type="KEGG" id="jsv:CNX70_01155"/>
<protein>
    <submittedName>
        <fullName evidence="5">GGDEF domain-containing protein</fullName>
    </submittedName>
</protein>
<dbReference type="SUPFAM" id="SSF141868">
    <property type="entry name" value="EAL domain-like"/>
    <property type="match status" value="1"/>
</dbReference>
<evidence type="ECO:0000259" key="4">
    <source>
        <dbReference type="PROSITE" id="PS50887"/>
    </source>
</evidence>
<dbReference type="InterPro" id="IPR000014">
    <property type="entry name" value="PAS"/>
</dbReference>
<evidence type="ECO:0000259" key="2">
    <source>
        <dbReference type="PROSITE" id="PS50113"/>
    </source>
</evidence>
<dbReference type="InterPro" id="IPR035919">
    <property type="entry name" value="EAL_sf"/>
</dbReference>
<keyword evidence="6" id="KW-1185">Reference proteome</keyword>
<accession>A0A290WPZ9</accession>
<dbReference type="SMART" id="SM00052">
    <property type="entry name" value="EAL"/>
    <property type="match status" value="1"/>
</dbReference>
<dbReference type="Proteomes" id="UP000218437">
    <property type="component" value="Chromosome"/>
</dbReference>
<feature type="domain" description="PAS" evidence="1">
    <location>
        <begin position="137"/>
        <end position="181"/>
    </location>
</feature>
<feature type="domain" description="PAC" evidence="2">
    <location>
        <begin position="215"/>
        <end position="267"/>
    </location>
</feature>
<evidence type="ECO:0000259" key="1">
    <source>
        <dbReference type="PROSITE" id="PS50112"/>
    </source>
</evidence>
<dbReference type="SMART" id="SM00267">
    <property type="entry name" value="GGDEF"/>
    <property type="match status" value="1"/>
</dbReference>
<dbReference type="Pfam" id="PF00990">
    <property type="entry name" value="GGDEF"/>
    <property type="match status" value="1"/>
</dbReference>
<dbReference type="SUPFAM" id="SSF55073">
    <property type="entry name" value="Nucleotide cyclase"/>
    <property type="match status" value="1"/>
</dbReference>
<proteinExistence type="predicted"/>
<sequence length="702" mass="78042">MGDQQKRLQMALEAAHMAIWDSRIVAGQVIDGTVIWSARGAALLGLEERALTHSFPAFLDCVHADDRDKVIKVLQDGVRRRGGYALQYRVIWPDGSEHWLAAQAQVFMDGGGHPERTLGIIWDVTEHILLELMIAERKELAEVTLSSIGDGVITTDPHGKTRYLNRVAEQLTGWSNDMAQGLDIGLTLPLADERTGEAREHVAKRCLQQRQAIGISPRSQLITREGRRIAIEESAAPIWSRDGEILGAVVVFRDVSHERKLSQQLSWQATHDALTGLINRREFEHLVAGALHTAKESGHAHALLYLDLDQFKIINDTCGHGAGDVLLQLLAKMLQGQMRDSDILARLGGDELGVLLPHCPLEHARLIGEQLRQSVREFAFAWDEHSFELGVSIGIAEINQDSKSMSELLSAADQACYLAKEQGRNRIHVYQESDVMLAQRHGEMLWISRLNEAFTHDYFRLYAMPIVHLRDSPEQHDEVLIRIRNGKGDLILPSAFIPAAERYDMMRSIDRWVIRAVCQHIQSVRDSLPPLAALAESRRRAPALYSVNLSGMSLADPGLQDYITAQFVQYAIAPEQICFEITETAVIANLPKAQVFMRQLKAVGCRFSLDDFGSGFSSFGYLRALPVDYLKIDGIFVRGIATNAINRAMVKAINEVGHVMGLKTVAEYVENAETLAIIRELGVDYAQGYAVGGLRPLTAGVD</sequence>
<dbReference type="PROSITE" id="PS50887">
    <property type="entry name" value="GGDEF"/>
    <property type="match status" value="1"/>
</dbReference>
<dbReference type="InterPro" id="IPR043128">
    <property type="entry name" value="Rev_trsase/Diguanyl_cyclase"/>
</dbReference>
<evidence type="ECO:0000313" key="5">
    <source>
        <dbReference type="EMBL" id="ATD58950.1"/>
    </source>
</evidence>
<dbReference type="GO" id="GO:0006355">
    <property type="term" value="P:regulation of DNA-templated transcription"/>
    <property type="evidence" value="ECO:0007669"/>
    <property type="project" value="InterPro"/>
</dbReference>
<dbReference type="InterPro" id="IPR001610">
    <property type="entry name" value="PAC"/>
</dbReference>
<evidence type="ECO:0000259" key="3">
    <source>
        <dbReference type="PROSITE" id="PS50883"/>
    </source>
</evidence>
<dbReference type="Gene3D" id="3.30.70.270">
    <property type="match status" value="1"/>
</dbReference>
<dbReference type="SMART" id="SM00091">
    <property type="entry name" value="PAS"/>
    <property type="match status" value="2"/>
</dbReference>
<organism evidence="5 6">
    <name type="scientific">Janthinobacterium svalbardensis</name>
    <dbReference type="NCBI Taxonomy" id="368607"/>
    <lineage>
        <taxon>Bacteria</taxon>
        <taxon>Pseudomonadati</taxon>
        <taxon>Pseudomonadota</taxon>
        <taxon>Betaproteobacteria</taxon>
        <taxon>Burkholderiales</taxon>
        <taxon>Oxalobacteraceae</taxon>
        <taxon>Janthinobacterium</taxon>
    </lineage>
</organism>
<dbReference type="InterPro" id="IPR029787">
    <property type="entry name" value="Nucleotide_cyclase"/>
</dbReference>
<name>A0A290WPZ9_9BURK</name>
<dbReference type="PROSITE" id="PS50113">
    <property type="entry name" value="PAC"/>
    <property type="match status" value="2"/>
</dbReference>
<dbReference type="SUPFAM" id="SSF55785">
    <property type="entry name" value="PYP-like sensor domain (PAS domain)"/>
    <property type="match status" value="2"/>
</dbReference>
<dbReference type="PROSITE" id="PS50112">
    <property type="entry name" value="PAS"/>
    <property type="match status" value="1"/>
</dbReference>
<dbReference type="InterPro" id="IPR013767">
    <property type="entry name" value="PAS_fold"/>
</dbReference>
<dbReference type="CDD" id="cd01949">
    <property type="entry name" value="GGDEF"/>
    <property type="match status" value="1"/>
</dbReference>
<feature type="domain" description="EAL" evidence="3">
    <location>
        <begin position="443"/>
        <end position="702"/>
    </location>
</feature>
<feature type="domain" description="GGDEF" evidence="4">
    <location>
        <begin position="299"/>
        <end position="432"/>
    </location>
</feature>
<dbReference type="Pfam" id="PF00563">
    <property type="entry name" value="EAL"/>
    <property type="match status" value="1"/>
</dbReference>
<dbReference type="Gene3D" id="3.20.20.450">
    <property type="entry name" value="EAL domain"/>
    <property type="match status" value="1"/>
</dbReference>
<dbReference type="InterPro" id="IPR013655">
    <property type="entry name" value="PAS_fold_3"/>
</dbReference>
<dbReference type="InterPro" id="IPR052155">
    <property type="entry name" value="Biofilm_reg_signaling"/>
</dbReference>
<dbReference type="Gene3D" id="3.30.450.20">
    <property type="entry name" value="PAS domain"/>
    <property type="match status" value="2"/>
</dbReference>
<dbReference type="AlphaFoldDB" id="A0A290WPZ9"/>
<dbReference type="Pfam" id="PF00989">
    <property type="entry name" value="PAS"/>
    <property type="match status" value="1"/>
</dbReference>
<dbReference type="NCBIfam" id="TIGR00229">
    <property type="entry name" value="sensory_box"/>
    <property type="match status" value="1"/>
</dbReference>
<feature type="domain" description="PAC" evidence="2">
    <location>
        <begin position="84"/>
        <end position="136"/>
    </location>
</feature>